<dbReference type="EMBL" id="JBHMDX010000008">
    <property type="protein sequence ID" value="MFB9272106.1"/>
    <property type="molecule type" value="Genomic_DNA"/>
</dbReference>
<keyword evidence="1" id="KW-0732">Signal</keyword>
<dbReference type="Proteomes" id="UP001589665">
    <property type="component" value="Unassembled WGS sequence"/>
</dbReference>
<comment type="caution">
    <text evidence="2">The sequence shown here is derived from an EMBL/GenBank/DDBJ whole genome shotgun (WGS) entry which is preliminary data.</text>
</comment>
<name>A0ABV5K076_9FLAO</name>
<reference evidence="2 3" key="1">
    <citation type="submission" date="2024-09" db="EMBL/GenBank/DDBJ databases">
        <authorList>
            <person name="Sun Q."/>
            <person name="Mori K."/>
        </authorList>
    </citation>
    <scope>NUCLEOTIDE SEQUENCE [LARGE SCALE GENOMIC DNA]</scope>
    <source>
        <strain evidence="2 3">JCM 13034</strain>
    </source>
</reference>
<dbReference type="RefSeq" id="WP_229714385.1">
    <property type="nucleotide sequence ID" value="NZ_BMNS01000002.1"/>
</dbReference>
<proteinExistence type="predicted"/>
<feature type="signal peptide" evidence="1">
    <location>
        <begin position="1"/>
        <end position="23"/>
    </location>
</feature>
<sequence>MTKHISRALKIIFLLISTTQIQAQINNSAKKDSIFSNTFNEYKNI</sequence>
<organism evidence="2 3">
    <name type="scientific">Lutibacter litoralis</name>
    <dbReference type="NCBI Taxonomy" id="321268"/>
    <lineage>
        <taxon>Bacteria</taxon>
        <taxon>Pseudomonadati</taxon>
        <taxon>Bacteroidota</taxon>
        <taxon>Flavobacteriia</taxon>
        <taxon>Flavobacteriales</taxon>
        <taxon>Flavobacteriaceae</taxon>
        <taxon>Lutibacter</taxon>
    </lineage>
</organism>
<protein>
    <submittedName>
        <fullName evidence="2">Uncharacterized protein</fullName>
    </submittedName>
</protein>
<keyword evidence="3" id="KW-1185">Reference proteome</keyword>
<evidence type="ECO:0000313" key="2">
    <source>
        <dbReference type="EMBL" id="MFB9272106.1"/>
    </source>
</evidence>
<gene>
    <name evidence="2" type="ORF">ACFFT3_09410</name>
</gene>
<evidence type="ECO:0000313" key="3">
    <source>
        <dbReference type="Proteomes" id="UP001589665"/>
    </source>
</evidence>
<evidence type="ECO:0000256" key="1">
    <source>
        <dbReference type="SAM" id="SignalP"/>
    </source>
</evidence>
<feature type="chain" id="PRO_5045965524" evidence="1">
    <location>
        <begin position="24"/>
        <end position="45"/>
    </location>
</feature>
<accession>A0ABV5K076</accession>